<evidence type="ECO:0000256" key="1">
    <source>
        <dbReference type="ARBA" id="ARBA00001674"/>
    </source>
</evidence>
<dbReference type="GO" id="GO:0005977">
    <property type="term" value="P:glycogen metabolic process"/>
    <property type="evidence" value="ECO:0007669"/>
    <property type="project" value="UniProtKB-KW"/>
</dbReference>
<evidence type="ECO:0000256" key="15">
    <source>
        <dbReference type="ARBA" id="ARBA00025890"/>
    </source>
</evidence>
<evidence type="ECO:0000256" key="6">
    <source>
        <dbReference type="ARBA" id="ARBA00022723"/>
    </source>
</evidence>
<dbReference type="InterPro" id="IPR011009">
    <property type="entry name" value="Kinase-like_dom_sf"/>
</dbReference>
<dbReference type="AlphaFoldDB" id="A0A418ALQ5"/>
<keyword evidence="10" id="KW-0106">Calcium</keyword>
<feature type="region of interest" description="Disordered" evidence="19">
    <location>
        <begin position="1"/>
        <end position="55"/>
    </location>
</feature>
<evidence type="ECO:0000313" key="22">
    <source>
        <dbReference type="Proteomes" id="UP000285060"/>
    </source>
</evidence>
<dbReference type="PANTHER" id="PTHR24347">
    <property type="entry name" value="SERINE/THREONINE-PROTEIN KINASE"/>
    <property type="match status" value="1"/>
</dbReference>
<dbReference type="InterPro" id="IPR000719">
    <property type="entry name" value="Prot_kinase_dom"/>
</dbReference>
<dbReference type="InterPro" id="IPR002291">
    <property type="entry name" value="Phosph_kin_gamma"/>
</dbReference>
<comment type="cofactor">
    <cofactor evidence="2">
        <name>Mg(2+)</name>
        <dbReference type="ChEBI" id="CHEBI:18420"/>
    </cofactor>
</comment>
<dbReference type="EMBL" id="QUSY01001273">
    <property type="protein sequence ID" value="RHY25509.1"/>
    <property type="molecule type" value="Genomic_DNA"/>
</dbReference>
<dbReference type="FunFam" id="1.10.510.10:FF:000026">
    <property type="entry name" value="Calcium/calmodulin-dependent protein kinase type 1"/>
    <property type="match status" value="1"/>
</dbReference>
<evidence type="ECO:0000256" key="17">
    <source>
        <dbReference type="ARBA" id="ARBA00048679"/>
    </source>
</evidence>
<dbReference type="Gene3D" id="3.30.200.20">
    <property type="entry name" value="Phosphorylase Kinase, domain 1"/>
    <property type="match status" value="2"/>
</dbReference>
<comment type="catalytic activity">
    <reaction evidence="1">
        <text>2 ATP + phosphorylase b = 2 ADP + phosphorylase a.</text>
        <dbReference type="EC" id="2.7.11.19"/>
    </reaction>
</comment>
<evidence type="ECO:0000256" key="16">
    <source>
        <dbReference type="ARBA" id="ARBA00047899"/>
    </source>
</evidence>
<dbReference type="PROSITE" id="PS00108">
    <property type="entry name" value="PROTEIN_KINASE_ST"/>
    <property type="match status" value="1"/>
</dbReference>
<dbReference type="SUPFAM" id="SSF56112">
    <property type="entry name" value="Protein kinase-like (PK-like)"/>
    <property type="match status" value="2"/>
</dbReference>
<evidence type="ECO:0000256" key="3">
    <source>
        <dbReference type="ARBA" id="ARBA00022527"/>
    </source>
</evidence>
<keyword evidence="7" id="KW-0677">Repeat</keyword>
<comment type="subunit">
    <text evidence="15">Hexadecamer of 4 heterotetramers, each composed of alpha, beta, gamma, and delta subunits. Alpha (PHKA1 or PHKA2) and beta (PHKB) are regulatory subunits, gamma (PHKG1 or PHKG2) is the catalytic subunit, and delta is calmodulin.</text>
</comment>
<protein>
    <recommendedName>
        <fullName evidence="20">Protein kinase domain-containing protein</fullName>
    </recommendedName>
</protein>
<dbReference type="PROSITE" id="PS50011">
    <property type="entry name" value="PROTEIN_KINASE_DOM"/>
    <property type="match status" value="2"/>
</dbReference>
<dbReference type="PRINTS" id="PR01049">
    <property type="entry name" value="PHOSPHBKNASE"/>
</dbReference>
<evidence type="ECO:0000256" key="18">
    <source>
        <dbReference type="PROSITE-ProRule" id="PRU10141"/>
    </source>
</evidence>
<feature type="domain" description="Protein kinase" evidence="20">
    <location>
        <begin position="440"/>
        <end position="670"/>
    </location>
</feature>
<keyword evidence="13" id="KW-0119">Carbohydrate metabolism</keyword>
<evidence type="ECO:0000256" key="11">
    <source>
        <dbReference type="ARBA" id="ARBA00022840"/>
    </source>
</evidence>
<evidence type="ECO:0000256" key="5">
    <source>
        <dbReference type="ARBA" id="ARBA00022679"/>
    </source>
</evidence>
<comment type="similarity">
    <text evidence="14">Belongs to the protein kinase superfamily. Ser/Thr protein kinase family. CDPK subfamily.</text>
</comment>
<name>A0A418ALQ5_9STRA</name>
<gene>
    <name evidence="21" type="ORF">DYB32_008273</name>
</gene>
<evidence type="ECO:0000256" key="19">
    <source>
        <dbReference type="SAM" id="MobiDB-lite"/>
    </source>
</evidence>
<evidence type="ECO:0000313" key="21">
    <source>
        <dbReference type="EMBL" id="RHY25509.1"/>
    </source>
</evidence>
<comment type="caution">
    <text evidence="21">The sequence shown here is derived from an EMBL/GenBank/DDBJ whole genome shotgun (WGS) entry which is preliminary data.</text>
</comment>
<dbReference type="InterPro" id="IPR008271">
    <property type="entry name" value="Ser/Thr_kinase_AS"/>
</dbReference>
<dbReference type="Gene3D" id="6.10.140.620">
    <property type="match status" value="1"/>
</dbReference>
<keyword evidence="8 18" id="KW-0547">Nucleotide-binding</keyword>
<keyword evidence="4" id="KW-0321">Glycogen metabolism</keyword>
<feature type="domain" description="Protein kinase" evidence="20">
    <location>
        <begin position="72"/>
        <end position="328"/>
    </location>
</feature>
<comment type="catalytic activity">
    <reaction evidence="17">
        <text>L-seryl-[protein] + ATP = O-phospho-L-seryl-[protein] + ADP + H(+)</text>
        <dbReference type="Rhea" id="RHEA:17989"/>
        <dbReference type="Rhea" id="RHEA-COMP:9863"/>
        <dbReference type="Rhea" id="RHEA-COMP:11604"/>
        <dbReference type="ChEBI" id="CHEBI:15378"/>
        <dbReference type="ChEBI" id="CHEBI:29999"/>
        <dbReference type="ChEBI" id="CHEBI:30616"/>
        <dbReference type="ChEBI" id="CHEBI:83421"/>
        <dbReference type="ChEBI" id="CHEBI:456216"/>
        <dbReference type="EC" id="2.7.11.1"/>
    </reaction>
</comment>
<accession>A0A418ALQ5</accession>
<dbReference type="CDD" id="cd05117">
    <property type="entry name" value="STKc_CAMK"/>
    <property type="match status" value="1"/>
</dbReference>
<keyword evidence="9" id="KW-0418">Kinase</keyword>
<sequence>MGCGRSKGLCPSFGRHGEGEEEASASQQPPAGQEGEGLSTPPESPQAELQSPEVQEQMSVLSTQRFDEVYSLEKDSILGEGASAKVYVATHRRTRQRVAVKVFVKARMRDSEVKDMFEEVQLLQDLKHDHILQLHGFFHEPAHYYIVTDLLEGGELFDRIIEKEFYSEKEARDLIKVLLTAIQYMHSLNIVHRDLKPENILLKSVSDDTSIKIADFGFAKKDVNGEMTEKCGSPSYVAPEILAQPKYGRAVDIWSAGVIAYILLCGYPPFQGATDAELFANIQHGTFEFDSPHWDDVSELAKAFVSSMLVISPAKRATADELLQHPWITGTVSTVPLKTVVQELKRFNARRKFKAAVKTVQATASLMGRARSRGSSLAVDNRVAIGMGCSFSLCPGPQAAKDDESILHDMSAKQSTPYVPVVAPAHVTATAALPCFRDKYVLGGTLGEGSYAIVKKARNKETGESYAVKVFKKEGLSEQDERDIQTEVAILGRLNHPNVLNLVDFFSEPKYYYIVTDLCEGGELFDRISQLVRQTYGTPVDIWSIGVITYVLLGGYTPFHDENQNVLFDNICHGQFYFYSPDWDEISDDAKEFLKLALTVDPAKRPTAKQLLKDPWIVDENVSIYQLSSVQEKLPMLNTSRNKFKAAVNATVLVNRFRKVSTDEPKHASV</sequence>
<dbReference type="VEuPathDB" id="FungiDB:H310_06564"/>
<evidence type="ECO:0000256" key="9">
    <source>
        <dbReference type="ARBA" id="ARBA00022777"/>
    </source>
</evidence>
<evidence type="ECO:0000256" key="12">
    <source>
        <dbReference type="ARBA" id="ARBA00022860"/>
    </source>
</evidence>
<dbReference type="PROSITE" id="PS00107">
    <property type="entry name" value="PROTEIN_KINASE_ATP"/>
    <property type="match status" value="2"/>
</dbReference>
<dbReference type="FunFam" id="3.30.200.20:FF:000315">
    <property type="entry name" value="Calcium-dependent protein kinase 3"/>
    <property type="match status" value="1"/>
</dbReference>
<evidence type="ECO:0000256" key="4">
    <source>
        <dbReference type="ARBA" id="ARBA00022600"/>
    </source>
</evidence>
<evidence type="ECO:0000256" key="8">
    <source>
        <dbReference type="ARBA" id="ARBA00022741"/>
    </source>
</evidence>
<keyword evidence="5" id="KW-0808">Transferase</keyword>
<evidence type="ECO:0000256" key="10">
    <source>
        <dbReference type="ARBA" id="ARBA00022837"/>
    </source>
</evidence>
<evidence type="ECO:0000259" key="20">
    <source>
        <dbReference type="PROSITE" id="PS50011"/>
    </source>
</evidence>
<dbReference type="GO" id="GO:0005516">
    <property type="term" value="F:calmodulin binding"/>
    <property type="evidence" value="ECO:0007669"/>
    <property type="project" value="UniProtKB-KW"/>
</dbReference>
<keyword evidence="12" id="KW-0112">Calmodulin-binding</keyword>
<evidence type="ECO:0000256" key="7">
    <source>
        <dbReference type="ARBA" id="ARBA00022737"/>
    </source>
</evidence>
<dbReference type="VEuPathDB" id="FungiDB:H310_06565"/>
<dbReference type="VEuPathDB" id="FungiDB:H310_00727"/>
<evidence type="ECO:0000256" key="14">
    <source>
        <dbReference type="ARBA" id="ARBA00024334"/>
    </source>
</evidence>
<organism evidence="21 22">
    <name type="scientific">Aphanomyces invadans</name>
    <dbReference type="NCBI Taxonomy" id="157072"/>
    <lineage>
        <taxon>Eukaryota</taxon>
        <taxon>Sar</taxon>
        <taxon>Stramenopiles</taxon>
        <taxon>Oomycota</taxon>
        <taxon>Saprolegniomycetes</taxon>
        <taxon>Saprolegniales</taxon>
        <taxon>Verrucalvaceae</taxon>
        <taxon>Aphanomyces</taxon>
    </lineage>
</organism>
<dbReference type="Gene3D" id="1.10.510.10">
    <property type="entry name" value="Transferase(Phosphotransferase) domain 1"/>
    <property type="match status" value="2"/>
</dbReference>
<evidence type="ECO:0000256" key="2">
    <source>
        <dbReference type="ARBA" id="ARBA00001946"/>
    </source>
</evidence>
<feature type="binding site" evidence="18">
    <location>
        <position position="101"/>
    </location>
    <ligand>
        <name>ATP</name>
        <dbReference type="ChEBI" id="CHEBI:30616"/>
    </ligand>
</feature>
<dbReference type="GO" id="GO:0046872">
    <property type="term" value="F:metal ion binding"/>
    <property type="evidence" value="ECO:0007669"/>
    <property type="project" value="UniProtKB-KW"/>
</dbReference>
<dbReference type="Proteomes" id="UP000285060">
    <property type="component" value="Unassembled WGS sequence"/>
</dbReference>
<feature type="binding site" evidence="18">
    <location>
        <position position="469"/>
    </location>
    <ligand>
        <name>ATP</name>
        <dbReference type="ChEBI" id="CHEBI:30616"/>
    </ligand>
</feature>
<dbReference type="GO" id="GO:0004689">
    <property type="term" value="F:phosphorylase kinase activity"/>
    <property type="evidence" value="ECO:0007669"/>
    <property type="project" value="UniProtKB-EC"/>
</dbReference>
<keyword evidence="3" id="KW-0723">Serine/threonine-protein kinase</keyword>
<proteinExistence type="inferred from homology"/>
<evidence type="ECO:0000256" key="13">
    <source>
        <dbReference type="ARBA" id="ARBA00023277"/>
    </source>
</evidence>
<dbReference type="GO" id="GO:0005964">
    <property type="term" value="C:phosphorylase kinase complex"/>
    <property type="evidence" value="ECO:0007669"/>
    <property type="project" value="InterPro"/>
</dbReference>
<dbReference type="InterPro" id="IPR017441">
    <property type="entry name" value="Protein_kinase_ATP_BS"/>
</dbReference>
<dbReference type="SMART" id="SM00220">
    <property type="entry name" value="S_TKc"/>
    <property type="match status" value="2"/>
</dbReference>
<comment type="catalytic activity">
    <reaction evidence="16">
        <text>L-threonyl-[protein] + ATP = O-phospho-L-threonyl-[protein] + ADP + H(+)</text>
        <dbReference type="Rhea" id="RHEA:46608"/>
        <dbReference type="Rhea" id="RHEA-COMP:11060"/>
        <dbReference type="Rhea" id="RHEA-COMP:11605"/>
        <dbReference type="ChEBI" id="CHEBI:15378"/>
        <dbReference type="ChEBI" id="CHEBI:30013"/>
        <dbReference type="ChEBI" id="CHEBI:30616"/>
        <dbReference type="ChEBI" id="CHEBI:61977"/>
        <dbReference type="ChEBI" id="CHEBI:456216"/>
        <dbReference type="EC" id="2.7.11.1"/>
    </reaction>
</comment>
<keyword evidence="6" id="KW-0479">Metal-binding</keyword>
<dbReference type="GO" id="GO:0005524">
    <property type="term" value="F:ATP binding"/>
    <property type="evidence" value="ECO:0007669"/>
    <property type="project" value="UniProtKB-UniRule"/>
</dbReference>
<keyword evidence="22" id="KW-1185">Reference proteome</keyword>
<keyword evidence="11 18" id="KW-0067">ATP-binding</keyword>
<dbReference type="Pfam" id="PF00069">
    <property type="entry name" value="Pkinase"/>
    <property type="match status" value="3"/>
</dbReference>
<reference evidence="21 22" key="1">
    <citation type="submission" date="2018-08" db="EMBL/GenBank/DDBJ databases">
        <title>Aphanomyces genome sequencing and annotation.</title>
        <authorList>
            <person name="Minardi D."/>
            <person name="Oidtmann B."/>
            <person name="Van Der Giezen M."/>
            <person name="Studholme D.J."/>
        </authorList>
    </citation>
    <scope>NUCLEOTIDE SEQUENCE [LARGE SCALE GENOMIC DNA]</scope>
    <source>
        <strain evidence="21 22">NJM0002</strain>
    </source>
</reference>